<keyword evidence="3" id="KW-1185">Reference proteome</keyword>
<sequence length="362" mass="40778">MPRARKVPIKGATKLSGKATETKTKGKKSSLFTKACTCKFCKKILSTPGYLRRHYGTIHKDLIQPSPPGGQDIITAISDSIARSIGLSRNGQGAAPYTTESLNDIGCPIPRCPWRGCSIDALGKHAGFKHNGDFRPMTETYDDLASFARYIGEVDGMEKWFVKHIDANSGEYRCPYYPRDGEWACTAYLGYKHERDGSVSVREIHDFSLKLRVPSHLAQLTFWLNNCFDLSGVSDGNATVPSSTITDRHITVIHRQCFSEAYSRVLHRGSKIENKIELEEVTQTLRDALQKVDRKVNGDRKNADEEISIKTEPVEVYTVDDSDPEDEREEEEREEGEEGRRGEGVREEEDERREEDDDSILA</sequence>
<protein>
    <submittedName>
        <fullName evidence="2">C2H2-type domain-containing protein</fullName>
    </submittedName>
</protein>
<dbReference type="Proteomes" id="UP000005239">
    <property type="component" value="Unassembled WGS sequence"/>
</dbReference>
<dbReference type="PROSITE" id="PS00028">
    <property type="entry name" value="ZINC_FINGER_C2H2_1"/>
    <property type="match status" value="1"/>
</dbReference>
<accession>A0A2A6CTW0</accession>
<name>A0A2A6CTW0_PRIPA</name>
<evidence type="ECO:0000313" key="3">
    <source>
        <dbReference type="Proteomes" id="UP000005239"/>
    </source>
</evidence>
<accession>A0A8R1Z0C4</accession>
<feature type="compositionally biased region" description="Acidic residues" evidence="1">
    <location>
        <begin position="318"/>
        <end position="337"/>
    </location>
</feature>
<evidence type="ECO:0000256" key="1">
    <source>
        <dbReference type="SAM" id="MobiDB-lite"/>
    </source>
</evidence>
<feature type="region of interest" description="Disordered" evidence="1">
    <location>
        <begin position="1"/>
        <end position="23"/>
    </location>
</feature>
<dbReference type="InterPro" id="IPR013087">
    <property type="entry name" value="Znf_C2H2_type"/>
</dbReference>
<evidence type="ECO:0000313" key="2">
    <source>
        <dbReference type="EnsemblMetazoa" id="PPA39728.1"/>
    </source>
</evidence>
<feature type="compositionally biased region" description="Acidic residues" evidence="1">
    <location>
        <begin position="346"/>
        <end position="362"/>
    </location>
</feature>
<reference evidence="2" key="2">
    <citation type="submission" date="2022-06" db="UniProtKB">
        <authorList>
            <consortium name="EnsemblMetazoa"/>
        </authorList>
    </citation>
    <scope>IDENTIFICATION</scope>
    <source>
        <strain evidence="2">PS312</strain>
    </source>
</reference>
<feature type="region of interest" description="Disordered" evidence="1">
    <location>
        <begin position="296"/>
        <end position="362"/>
    </location>
</feature>
<reference evidence="3" key="1">
    <citation type="journal article" date="2008" name="Nat. Genet.">
        <title>The Pristionchus pacificus genome provides a unique perspective on nematode lifestyle and parasitism.</title>
        <authorList>
            <person name="Dieterich C."/>
            <person name="Clifton S.W."/>
            <person name="Schuster L.N."/>
            <person name="Chinwalla A."/>
            <person name="Delehaunty K."/>
            <person name="Dinkelacker I."/>
            <person name="Fulton L."/>
            <person name="Fulton R."/>
            <person name="Godfrey J."/>
            <person name="Minx P."/>
            <person name="Mitreva M."/>
            <person name="Roeseler W."/>
            <person name="Tian H."/>
            <person name="Witte H."/>
            <person name="Yang S.P."/>
            <person name="Wilson R.K."/>
            <person name="Sommer R.J."/>
        </authorList>
    </citation>
    <scope>NUCLEOTIDE SEQUENCE [LARGE SCALE GENOMIC DNA]</scope>
    <source>
        <strain evidence="3">PS312</strain>
    </source>
</reference>
<dbReference type="EnsemblMetazoa" id="PPA39728.1">
    <property type="protein sequence ID" value="PPA39728.1"/>
    <property type="gene ID" value="WBGene00278097"/>
</dbReference>
<proteinExistence type="predicted"/>
<gene>
    <name evidence="2" type="primary">WBGene00278097</name>
</gene>
<feature type="compositionally biased region" description="Basic and acidic residues" evidence="1">
    <location>
        <begin position="296"/>
        <end position="313"/>
    </location>
</feature>
<dbReference type="SMART" id="SM00355">
    <property type="entry name" value="ZnF_C2H2"/>
    <property type="match status" value="2"/>
</dbReference>
<dbReference type="AlphaFoldDB" id="A0A2A6CTW0"/>
<organism evidence="2 3">
    <name type="scientific">Pristionchus pacificus</name>
    <name type="common">Parasitic nematode worm</name>
    <dbReference type="NCBI Taxonomy" id="54126"/>
    <lineage>
        <taxon>Eukaryota</taxon>
        <taxon>Metazoa</taxon>
        <taxon>Ecdysozoa</taxon>
        <taxon>Nematoda</taxon>
        <taxon>Chromadorea</taxon>
        <taxon>Rhabditida</taxon>
        <taxon>Rhabditina</taxon>
        <taxon>Diplogasteromorpha</taxon>
        <taxon>Diplogasteroidea</taxon>
        <taxon>Neodiplogasteridae</taxon>
        <taxon>Pristionchus</taxon>
    </lineage>
</organism>